<dbReference type="CDD" id="cd17353">
    <property type="entry name" value="MFS_OFA_like"/>
    <property type="match status" value="1"/>
</dbReference>
<evidence type="ECO:0000256" key="1">
    <source>
        <dbReference type="ARBA" id="ARBA00004651"/>
    </source>
</evidence>
<dbReference type="InterPro" id="IPR020846">
    <property type="entry name" value="MFS_dom"/>
</dbReference>
<proteinExistence type="predicted"/>
<dbReference type="InterPro" id="IPR011701">
    <property type="entry name" value="MFS"/>
</dbReference>
<dbReference type="GO" id="GO:0005886">
    <property type="term" value="C:plasma membrane"/>
    <property type="evidence" value="ECO:0007669"/>
    <property type="project" value="UniProtKB-SubCell"/>
</dbReference>
<feature type="transmembrane region" description="Helical" evidence="6">
    <location>
        <begin position="49"/>
        <end position="65"/>
    </location>
</feature>
<keyword evidence="3 6" id="KW-0812">Transmembrane</keyword>
<feature type="transmembrane region" description="Helical" evidence="6">
    <location>
        <begin position="264"/>
        <end position="282"/>
    </location>
</feature>
<feature type="transmembrane region" description="Helical" evidence="6">
    <location>
        <begin position="7"/>
        <end position="29"/>
    </location>
</feature>
<dbReference type="GO" id="GO:0022857">
    <property type="term" value="F:transmembrane transporter activity"/>
    <property type="evidence" value="ECO:0007669"/>
    <property type="project" value="InterPro"/>
</dbReference>
<accession>A0AA45WU70</accession>
<dbReference type="Proteomes" id="UP001158066">
    <property type="component" value="Unassembled WGS sequence"/>
</dbReference>
<keyword evidence="9" id="KW-1185">Reference proteome</keyword>
<dbReference type="RefSeq" id="WP_283408332.1">
    <property type="nucleotide sequence ID" value="NZ_FXUF01000003.1"/>
</dbReference>
<feature type="transmembrane region" description="Helical" evidence="6">
    <location>
        <begin position="167"/>
        <end position="186"/>
    </location>
</feature>
<gene>
    <name evidence="8" type="ORF">SAMN06296020_10351</name>
</gene>
<feature type="transmembrane region" description="Helical" evidence="6">
    <location>
        <begin position="350"/>
        <end position="370"/>
    </location>
</feature>
<dbReference type="InterPro" id="IPR036259">
    <property type="entry name" value="MFS_trans_sf"/>
</dbReference>
<dbReference type="PROSITE" id="PS50850">
    <property type="entry name" value="MFS"/>
    <property type="match status" value="1"/>
</dbReference>
<feature type="domain" description="Major facilitator superfamily (MFS) profile" evidence="7">
    <location>
        <begin position="8"/>
        <end position="407"/>
    </location>
</feature>
<evidence type="ECO:0000256" key="5">
    <source>
        <dbReference type="ARBA" id="ARBA00023136"/>
    </source>
</evidence>
<keyword evidence="4 6" id="KW-1133">Transmembrane helix</keyword>
<dbReference type="AlphaFoldDB" id="A0AA45WU70"/>
<feature type="transmembrane region" description="Helical" evidence="6">
    <location>
        <begin position="77"/>
        <end position="98"/>
    </location>
</feature>
<evidence type="ECO:0000259" key="7">
    <source>
        <dbReference type="PROSITE" id="PS50850"/>
    </source>
</evidence>
<protein>
    <submittedName>
        <fullName evidence="8">Sugar phosphate permease</fullName>
    </submittedName>
</protein>
<dbReference type="PANTHER" id="PTHR11360">
    <property type="entry name" value="MONOCARBOXYLATE TRANSPORTER"/>
    <property type="match status" value="1"/>
</dbReference>
<sequence length="426" mass="45400">MEKRRFGAGWVVTFAGLGVNLMLGVLYAWGVISAALIDQLGWSATMTQIPYMVACAVFALSMVPGGRLQDRLGPRPIIMGAAVLAGIGFLMSGLYLTIIGLTLFFGVVFGMGMGMGYAAPTPAAVKWFSPQKRGLISGIVVSGFGLAPLYIAPVTNYLLTTYGLQRTFFILGGVFFTLIMILAQFIKNPPVGYVPAGVDPEAASRKQLLTHQAPEKVDYEWNEVLKTKQFYKLWTMFCFGTFAGLLIIGQLSKIGLEQAGMANAYMLVGIYAIFNCAGRVGCGVISDKFGRMRTLFAMFVLQVAVYVFFPSLNSPLLLIAGVSVVGFTFGGMLTLFPATTVDYFGVKNFGINYGMVITAWGIGGVFGPLLGGIVRDLTGTYALSYVVSGVLSAAGAVMTLFTKAPAAQGVDQVVSSLSSDPEPKTD</sequence>
<reference evidence="8" key="1">
    <citation type="submission" date="2017-05" db="EMBL/GenBank/DDBJ databases">
        <authorList>
            <person name="Varghese N."/>
            <person name="Submissions S."/>
        </authorList>
    </citation>
    <scope>NUCLEOTIDE SEQUENCE</scope>
    <source>
        <strain evidence="8">Su22</strain>
    </source>
</reference>
<organism evidence="8 9">
    <name type="scientific">Anoxynatronum buryatiense</name>
    <dbReference type="NCBI Taxonomy" id="489973"/>
    <lineage>
        <taxon>Bacteria</taxon>
        <taxon>Bacillati</taxon>
        <taxon>Bacillota</taxon>
        <taxon>Clostridia</taxon>
        <taxon>Eubacteriales</taxon>
        <taxon>Clostridiaceae</taxon>
        <taxon>Anoxynatronum</taxon>
    </lineage>
</organism>
<dbReference type="InterPro" id="IPR050327">
    <property type="entry name" value="Proton-linked_MCT"/>
</dbReference>
<comment type="subcellular location">
    <subcellularLocation>
        <location evidence="1">Cell membrane</location>
        <topology evidence="1">Multi-pass membrane protein</topology>
    </subcellularLocation>
</comment>
<feature type="transmembrane region" description="Helical" evidence="6">
    <location>
        <begin position="135"/>
        <end position="155"/>
    </location>
</feature>
<evidence type="ECO:0000313" key="8">
    <source>
        <dbReference type="EMBL" id="SMP46744.1"/>
    </source>
</evidence>
<keyword evidence="2" id="KW-0813">Transport</keyword>
<dbReference type="EMBL" id="FXUF01000003">
    <property type="protein sequence ID" value="SMP46744.1"/>
    <property type="molecule type" value="Genomic_DNA"/>
</dbReference>
<dbReference type="SUPFAM" id="SSF103473">
    <property type="entry name" value="MFS general substrate transporter"/>
    <property type="match status" value="1"/>
</dbReference>
<dbReference type="Pfam" id="PF07690">
    <property type="entry name" value="MFS_1"/>
    <property type="match status" value="1"/>
</dbReference>
<name>A0AA45WU70_9CLOT</name>
<evidence type="ECO:0000256" key="2">
    <source>
        <dbReference type="ARBA" id="ARBA00022448"/>
    </source>
</evidence>
<feature type="transmembrane region" description="Helical" evidence="6">
    <location>
        <begin position="294"/>
        <end position="312"/>
    </location>
</feature>
<keyword evidence="5 6" id="KW-0472">Membrane</keyword>
<comment type="caution">
    <text evidence="8">The sequence shown here is derived from an EMBL/GenBank/DDBJ whole genome shotgun (WGS) entry which is preliminary data.</text>
</comment>
<dbReference type="Gene3D" id="1.20.1250.20">
    <property type="entry name" value="MFS general substrate transporter like domains"/>
    <property type="match status" value="2"/>
</dbReference>
<evidence type="ECO:0000313" key="9">
    <source>
        <dbReference type="Proteomes" id="UP001158066"/>
    </source>
</evidence>
<feature type="transmembrane region" description="Helical" evidence="6">
    <location>
        <begin position="233"/>
        <end position="252"/>
    </location>
</feature>
<evidence type="ECO:0000256" key="6">
    <source>
        <dbReference type="SAM" id="Phobius"/>
    </source>
</evidence>
<feature type="transmembrane region" description="Helical" evidence="6">
    <location>
        <begin position="318"/>
        <end position="338"/>
    </location>
</feature>
<feature type="transmembrane region" description="Helical" evidence="6">
    <location>
        <begin position="382"/>
        <end position="401"/>
    </location>
</feature>
<evidence type="ECO:0000256" key="3">
    <source>
        <dbReference type="ARBA" id="ARBA00022692"/>
    </source>
</evidence>
<evidence type="ECO:0000256" key="4">
    <source>
        <dbReference type="ARBA" id="ARBA00022989"/>
    </source>
</evidence>
<dbReference type="PANTHER" id="PTHR11360:SF304">
    <property type="entry name" value="MFS DOMAIN-CONTAINING PROTEIN"/>
    <property type="match status" value="1"/>
</dbReference>